<evidence type="ECO:0000259" key="1">
    <source>
        <dbReference type="PROSITE" id="PS51384"/>
    </source>
</evidence>
<dbReference type="InterPro" id="IPR013113">
    <property type="entry name" value="SIP_FAD-bd"/>
</dbReference>
<comment type="caution">
    <text evidence="2">The sequence shown here is derived from an EMBL/GenBank/DDBJ whole genome shotgun (WGS) entry which is preliminary data.</text>
</comment>
<dbReference type="Pfam" id="PF08021">
    <property type="entry name" value="FAD_binding_9"/>
    <property type="match status" value="1"/>
</dbReference>
<accession>A0A9X1TIT1</accession>
<name>A0A9X1TIT1_STRM4</name>
<protein>
    <submittedName>
        <fullName evidence="2">Siderophore-interacting protein</fullName>
    </submittedName>
</protein>
<evidence type="ECO:0000313" key="3">
    <source>
        <dbReference type="Proteomes" id="UP001139384"/>
    </source>
</evidence>
<dbReference type="InterPro" id="IPR017927">
    <property type="entry name" value="FAD-bd_FR_type"/>
</dbReference>
<dbReference type="InterPro" id="IPR039374">
    <property type="entry name" value="SIP_fam"/>
</dbReference>
<dbReference type="Gene3D" id="3.40.50.80">
    <property type="entry name" value="Nucleotide-binding domain of ferredoxin-NADP reductase (FNR) module"/>
    <property type="match status" value="1"/>
</dbReference>
<dbReference type="GO" id="GO:0016491">
    <property type="term" value="F:oxidoreductase activity"/>
    <property type="evidence" value="ECO:0007669"/>
    <property type="project" value="InterPro"/>
</dbReference>
<dbReference type="PROSITE" id="PS51384">
    <property type="entry name" value="FAD_FR"/>
    <property type="match status" value="1"/>
</dbReference>
<dbReference type="PANTHER" id="PTHR30157">
    <property type="entry name" value="FERRIC REDUCTASE, NADPH-DEPENDENT"/>
    <property type="match status" value="1"/>
</dbReference>
<sequence>MPRHKSPTQRRMLRATVSRTERTSPNFITVTIQGPDLADFTPMGFDQAVRLFFRREGQPELAMPTASHNGWLAQFLLMRPAVRPWVRLYTVRAFRAEECEMDIEFVLHGDHADAGPASAFASNARPGDPVGLFPEGIGYLPTPAAKSHLLVGDESAVPALLSILEQSPADLTGDAYLEVPTGKDIRPVSAPAGITVHWLPREDSTSVPGQLALQTVTSSWNLPPDARIYCWVAGESGLPTGLRRHLVKERGVPKSDVSFLGYWRHGKSSPG</sequence>
<organism evidence="2 3">
    <name type="scientific">Streptomyces muensis</name>
    <dbReference type="NCBI Taxonomy" id="1077944"/>
    <lineage>
        <taxon>Bacteria</taxon>
        <taxon>Bacillati</taxon>
        <taxon>Actinomycetota</taxon>
        <taxon>Actinomycetes</taxon>
        <taxon>Kitasatosporales</taxon>
        <taxon>Streptomycetaceae</taxon>
        <taxon>Streptomyces</taxon>
    </lineage>
</organism>
<dbReference type="Proteomes" id="UP001139384">
    <property type="component" value="Unassembled WGS sequence"/>
</dbReference>
<dbReference type="Gene3D" id="2.40.30.10">
    <property type="entry name" value="Translation factors"/>
    <property type="match status" value="1"/>
</dbReference>
<dbReference type="EMBL" id="JAKEIP010000006">
    <property type="protein sequence ID" value="MCF1592587.1"/>
    <property type="molecule type" value="Genomic_DNA"/>
</dbReference>
<keyword evidence="3" id="KW-1185">Reference proteome</keyword>
<reference evidence="2" key="1">
    <citation type="submission" date="2022-01" db="EMBL/GenBank/DDBJ databases">
        <title>Draft Genome Sequences of Seven Type Strains of the Genus Streptomyces.</title>
        <authorList>
            <person name="Aziz S."/>
            <person name="Coretto E."/>
            <person name="Chronakova A."/>
            <person name="Sproer C."/>
            <person name="Huber K."/>
            <person name="Nouioui I."/>
            <person name="Gross H."/>
        </authorList>
    </citation>
    <scope>NUCLEOTIDE SEQUENCE</scope>
    <source>
        <strain evidence="2">DSM 103493</strain>
    </source>
</reference>
<feature type="domain" description="FAD-binding FR-type" evidence="1">
    <location>
        <begin position="10"/>
        <end position="150"/>
    </location>
</feature>
<dbReference type="RefSeq" id="WP_234760898.1">
    <property type="nucleotide sequence ID" value="NZ_JAKEIP010000006.1"/>
</dbReference>
<gene>
    <name evidence="2" type="ORF">L0P92_03250</name>
</gene>
<dbReference type="CDD" id="cd06193">
    <property type="entry name" value="siderophore_interacting"/>
    <property type="match status" value="1"/>
</dbReference>
<evidence type="ECO:0000313" key="2">
    <source>
        <dbReference type="EMBL" id="MCF1592587.1"/>
    </source>
</evidence>
<dbReference type="InterPro" id="IPR017938">
    <property type="entry name" value="Riboflavin_synthase-like_b-brl"/>
</dbReference>
<dbReference type="SUPFAM" id="SSF63380">
    <property type="entry name" value="Riboflavin synthase domain-like"/>
    <property type="match status" value="1"/>
</dbReference>
<dbReference type="InterPro" id="IPR039261">
    <property type="entry name" value="FNR_nucleotide-bd"/>
</dbReference>
<proteinExistence type="predicted"/>
<dbReference type="PANTHER" id="PTHR30157:SF0">
    <property type="entry name" value="NADPH-DEPENDENT FERRIC-CHELATE REDUCTASE"/>
    <property type="match status" value="1"/>
</dbReference>
<dbReference type="InterPro" id="IPR007037">
    <property type="entry name" value="SIP_rossman_dom"/>
</dbReference>
<dbReference type="Pfam" id="PF04954">
    <property type="entry name" value="SIP"/>
    <property type="match status" value="1"/>
</dbReference>
<dbReference type="AlphaFoldDB" id="A0A9X1TIT1"/>